<evidence type="ECO:0000256" key="3">
    <source>
        <dbReference type="ARBA" id="ARBA00016093"/>
    </source>
</evidence>
<dbReference type="PANTHER" id="PTHR15938:SF0">
    <property type="entry name" value="HOMOLOGOUS-PAIRING PROTEIN 2 HOMOLOG"/>
    <property type="match status" value="1"/>
</dbReference>
<dbReference type="Gene3D" id="1.10.10.10">
    <property type="entry name" value="Winged helix-like DNA-binding domain superfamily/Winged helix DNA-binding domain"/>
    <property type="match status" value="1"/>
</dbReference>
<dbReference type="InterPro" id="IPR040661">
    <property type="entry name" value="LZ3wCH"/>
</dbReference>
<evidence type="ECO:0000256" key="5">
    <source>
        <dbReference type="ARBA" id="ARBA00023172"/>
    </source>
</evidence>
<gene>
    <name evidence="11" type="ORF">RIMI_LOCUS22518926</name>
</gene>
<evidence type="ECO:0000256" key="6">
    <source>
        <dbReference type="ARBA" id="ARBA00023242"/>
    </source>
</evidence>
<dbReference type="Pfam" id="PF18517">
    <property type="entry name" value="LZ3wCH"/>
    <property type="match status" value="1"/>
</dbReference>
<evidence type="ECO:0000256" key="8">
    <source>
        <dbReference type="SAM" id="Coils"/>
    </source>
</evidence>
<comment type="caution">
    <text evidence="11">The sequence shown here is derived from an EMBL/GenBank/DDBJ whole genome shotgun (WGS) entry which is preliminary data.</text>
</comment>
<name>A0ABN9MQV6_9NEOB</name>
<dbReference type="EMBL" id="CAUEEQ010078624">
    <property type="protein sequence ID" value="CAJ0967815.1"/>
    <property type="molecule type" value="Genomic_DNA"/>
</dbReference>
<evidence type="ECO:0000313" key="12">
    <source>
        <dbReference type="Proteomes" id="UP001176940"/>
    </source>
</evidence>
<sequence>MFTLVTSVNVKTKTQHTYIPVSVTSPGAVLLCTDCERHPESTAVTSPLCSAFRLAGAHSAEKHSAGGQTPEWQMRSNLRSPHIVGGAVPMTSSGIAFAVQDSNWTGRRKWKCRNASWRDSQFIQCCQQCGHPEMSKSKDAAASSLILKYLNDQNRPYSTQDVFSNLQRDHGLGKTAVVKAMELLSQQGKIKEKVYGKQKIYFADQDQFPNVSDTELKSLDVQISELSNKLQSVQQSCRQLETELKDLNSAMTTEEMMKEIKELTQECSRHKEKLQKIKSATNHVTPEEKESTIVRSFPCVRYRQTGKGSYMAVYSERKQYSKEWRKRKRMATDIFEAILEGYPKSKKQFFEEVGIETDEEHNVTVPDV</sequence>
<evidence type="ECO:0000313" key="11">
    <source>
        <dbReference type="EMBL" id="CAJ0967815.1"/>
    </source>
</evidence>
<evidence type="ECO:0000259" key="9">
    <source>
        <dbReference type="Pfam" id="PF07106"/>
    </source>
</evidence>
<dbReference type="Pfam" id="PF07106">
    <property type="entry name" value="WHD_TBPIP"/>
    <property type="match status" value="1"/>
</dbReference>
<dbReference type="InterPro" id="IPR010776">
    <property type="entry name" value="Hop2_WH_dom"/>
</dbReference>
<comment type="similarity">
    <text evidence="2">Belongs to the HOP2 family.</text>
</comment>
<keyword evidence="6" id="KW-0539">Nucleus</keyword>
<keyword evidence="12" id="KW-1185">Reference proteome</keyword>
<comment type="subcellular location">
    <subcellularLocation>
        <location evidence="1">Nucleus</location>
    </subcellularLocation>
</comment>
<protein>
    <recommendedName>
        <fullName evidence="3">Homologous-pairing protein 2 homolog</fullName>
    </recommendedName>
</protein>
<dbReference type="PANTHER" id="PTHR15938">
    <property type="entry name" value="TBP-1 INTERACTING PROTEIN"/>
    <property type="match status" value="1"/>
</dbReference>
<feature type="domain" description="Homologous-pairing protein 2 winged helix" evidence="9">
    <location>
        <begin position="142"/>
        <end position="203"/>
    </location>
</feature>
<reference evidence="11" key="1">
    <citation type="submission" date="2023-07" db="EMBL/GenBank/DDBJ databases">
        <authorList>
            <person name="Stuckert A."/>
        </authorList>
    </citation>
    <scope>NUCLEOTIDE SEQUENCE</scope>
</reference>
<evidence type="ECO:0000256" key="1">
    <source>
        <dbReference type="ARBA" id="ARBA00004123"/>
    </source>
</evidence>
<dbReference type="Proteomes" id="UP001176940">
    <property type="component" value="Unassembled WGS sequence"/>
</dbReference>
<evidence type="ECO:0000256" key="2">
    <source>
        <dbReference type="ARBA" id="ARBA00007922"/>
    </source>
</evidence>
<feature type="coiled-coil region" evidence="8">
    <location>
        <begin position="216"/>
        <end position="280"/>
    </location>
</feature>
<keyword evidence="4 8" id="KW-0175">Coiled coil</keyword>
<evidence type="ECO:0000256" key="4">
    <source>
        <dbReference type="ARBA" id="ARBA00023054"/>
    </source>
</evidence>
<accession>A0ABN9MQV6</accession>
<proteinExistence type="inferred from homology"/>
<organism evidence="11 12">
    <name type="scientific">Ranitomeya imitator</name>
    <name type="common">mimic poison frog</name>
    <dbReference type="NCBI Taxonomy" id="111125"/>
    <lineage>
        <taxon>Eukaryota</taxon>
        <taxon>Metazoa</taxon>
        <taxon>Chordata</taxon>
        <taxon>Craniata</taxon>
        <taxon>Vertebrata</taxon>
        <taxon>Euteleostomi</taxon>
        <taxon>Amphibia</taxon>
        <taxon>Batrachia</taxon>
        <taxon>Anura</taxon>
        <taxon>Neobatrachia</taxon>
        <taxon>Hyloidea</taxon>
        <taxon>Dendrobatidae</taxon>
        <taxon>Dendrobatinae</taxon>
        <taxon>Ranitomeya</taxon>
    </lineage>
</organism>
<evidence type="ECO:0000259" key="10">
    <source>
        <dbReference type="Pfam" id="PF18517"/>
    </source>
</evidence>
<feature type="domain" description="Leucine zipper with capping helix" evidence="10">
    <location>
        <begin position="316"/>
        <end position="361"/>
    </location>
</feature>
<dbReference type="InterPro" id="IPR036388">
    <property type="entry name" value="WH-like_DNA-bd_sf"/>
</dbReference>
<keyword evidence="5" id="KW-0233">DNA recombination</keyword>
<evidence type="ECO:0000256" key="7">
    <source>
        <dbReference type="ARBA" id="ARBA00023254"/>
    </source>
</evidence>
<keyword evidence="7" id="KW-0469">Meiosis</keyword>